<dbReference type="EMBL" id="JAARQN010000012">
    <property type="protein sequence ID" value="MBC1458450.1"/>
    <property type="molecule type" value="Genomic_DNA"/>
</dbReference>
<name>A0A841YYF4_9LIST</name>
<reference evidence="1 2" key="1">
    <citation type="submission" date="2020-03" db="EMBL/GenBank/DDBJ databases">
        <title>Soil Listeria distribution.</title>
        <authorList>
            <person name="Liao J."/>
            <person name="Wiedmann M."/>
        </authorList>
    </citation>
    <scope>NUCLEOTIDE SEQUENCE [LARGE SCALE GENOMIC DNA]</scope>
    <source>
        <strain evidence="1 2">FSL L7-1614</strain>
    </source>
</reference>
<sequence length="81" mass="9365">MDMNDIIKKSIHSQEEVFGWLASLENYDKVTIDKPDGRKIEATVRRDISAKEFILGTTIRIKNSLFFTDVRVNGKEINVKH</sequence>
<dbReference type="RefSeq" id="WP_185389607.1">
    <property type="nucleotide sequence ID" value="NZ_JAARQN010000012.1"/>
</dbReference>
<dbReference type="AlphaFoldDB" id="A0A841YYF4"/>
<accession>A0A841YYF4</accession>
<proteinExistence type="predicted"/>
<protein>
    <submittedName>
        <fullName evidence="1">Uncharacterized protein</fullName>
    </submittedName>
</protein>
<evidence type="ECO:0000313" key="1">
    <source>
        <dbReference type="EMBL" id="MBC1458450.1"/>
    </source>
</evidence>
<dbReference type="Proteomes" id="UP000569903">
    <property type="component" value="Unassembled WGS sequence"/>
</dbReference>
<gene>
    <name evidence="1" type="ORF">HB850_11865</name>
</gene>
<comment type="caution">
    <text evidence="1">The sequence shown here is derived from an EMBL/GenBank/DDBJ whole genome shotgun (WGS) entry which is preliminary data.</text>
</comment>
<organism evidence="1 2">
    <name type="scientific">Listeria newyorkensis</name>
    <dbReference type="NCBI Taxonomy" id="1497681"/>
    <lineage>
        <taxon>Bacteria</taxon>
        <taxon>Bacillati</taxon>
        <taxon>Bacillota</taxon>
        <taxon>Bacilli</taxon>
        <taxon>Bacillales</taxon>
        <taxon>Listeriaceae</taxon>
        <taxon>Listeria</taxon>
    </lineage>
</organism>
<evidence type="ECO:0000313" key="2">
    <source>
        <dbReference type="Proteomes" id="UP000569903"/>
    </source>
</evidence>